<dbReference type="PANTHER" id="PTHR22923">
    <property type="entry name" value="CEREBELLIN-RELATED"/>
    <property type="match status" value="1"/>
</dbReference>
<evidence type="ECO:0000256" key="2">
    <source>
        <dbReference type="ARBA" id="ARBA00022525"/>
    </source>
</evidence>
<dbReference type="Pfam" id="PF00386">
    <property type="entry name" value="C1q"/>
    <property type="match status" value="1"/>
</dbReference>
<reference evidence="4" key="1">
    <citation type="journal article" date="2012" name="Nature">
        <title>The oyster genome reveals stress adaptation and complexity of shell formation.</title>
        <authorList>
            <person name="Zhang G."/>
            <person name="Fang X."/>
            <person name="Guo X."/>
            <person name="Li L."/>
            <person name="Luo R."/>
            <person name="Xu F."/>
            <person name="Yang P."/>
            <person name="Zhang L."/>
            <person name="Wang X."/>
            <person name="Qi H."/>
            <person name="Xiong Z."/>
            <person name="Que H."/>
            <person name="Xie Y."/>
            <person name="Holland P.W."/>
            <person name="Paps J."/>
            <person name="Zhu Y."/>
            <person name="Wu F."/>
            <person name="Chen Y."/>
            <person name="Wang J."/>
            <person name="Peng C."/>
            <person name="Meng J."/>
            <person name="Yang L."/>
            <person name="Liu J."/>
            <person name="Wen B."/>
            <person name="Zhang N."/>
            <person name="Huang Z."/>
            <person name="Zhu Q."/>
            <person name="Feng Y."/>
            <person name="Mount A."/>
            <person name="Hedgecock D."/>
            <person name="Xu Z."/>
            <person name="Liu Y."/>
            <person name="Domazet-Loso T."/>
            <person name="Du Y."/>
            <person name="Sun X."/>
            <person name="Zhang S."/>
            <person name="Liu B."/>
            <person name="Cheng P."/>
            <person name="Jiang X."/>
            <person name="Li J."/>
            <person name="Fan D."/>
            <person name="Wang W."/>
            <person name="Fu W."/>
            <person name="Wang T."/>
            <person name="Wang B."/>
            <person name="Zhang J."/>
            <person name="Peng Z."/>
            <person name="Li Y."/>
            <person name="Li N."/>
            <person name="Wang J."/>
            <person name="Chen M."/>
            <person name="He Y."/>
            <person name="Tan F."/>
            <person name="Song X."/>
            <person name="Zheng Q."/>
            <person name="Huang R."/>
            <person name="Yang H."/>
            <person name="Du X."/>
            <person name="Chen L."/>
            <person name="Yang M."/>
            <person name="Gaffney P.M."/>
            <person name="Wang S."/>
            <person name="Luo L."/>
            <person name="She Z."/>
            <person name="Ming Y."/>
            <person name="Huang W."/>
            <person name="Zhang S."/>
            <person name="Huang B."/>
            <person name="Zhang Y."/>
            <person name="Qu T."/>
            <person name="Ni P."/>
            <person name="Miao G."/>
            <person name="Wang J."/>
            <person name="Wang Q."/>
            <person name="Steinberg C.E."/>
            <person name="Wang H."/>
            <person name="Li N."/>
            <person name="Qian L."/>
            <person name="Zhang G."/>
            <person name="Li Y."/>
            <person name="Yang H."/>
            <person name="Liu X."/>
            <person name="Wang J."/>
            <person name="Yin Y."/>
            <person name="Wang J."/>
        </authorList>
    </citation>
    <scope>NUCLEOTIDE SEQUENCE [LARGE SCALE GENOMIC DNA]</scope>
    <source>
        <strain evidence="4">05x7-T-G4-1.051#20</strain>
    </source>
</reference>
<dbReference type="PANTHER" id="PTHR22923:SF116">
    <property type="entry name" value="C1Q DOMAIN-CONTAINING PROTEIN"/>
    <property type="match status" value="1"/>
</dbReference>
<keyword evidence="3" id="KW-0732">Signal</keyword>
<comment type="subcellular location">
    <subcellularLocation>
        <location evidence="1">Secreted</location>
    </subcellularLocation>
</comment>
<dbReference type="InterPro" id="IPR050822">
    <property type="entry name" value="Cerebellin_Synaptic_Org"/>
</dbReference>
<name>K1Q5L3_MAGGI</name>
<dbReference type="InterPro" id="IPR008983">
    <property type="entry name" value="Tumour_necrosis_fac-like_dom"/>
</dbReference>
<evidence type="ECO:0000313" key="4">
    <source>
        <dbReference type="EMBL" id="EKC24215.1"/>
    </source>
</evidence>
<sequence>MRTKVDLLKSLIYDNTRATVTLDSSALKQLIQLSSGSSSTLRKVGFSVGLKSNSLTLGAGQTVKYDTVLTNDGNGYDDRTGVFTCPVAGTYMFVVDSLSTTGIMLHLNVNKITVEGKQTRKGQNHKSHSFSFKNIRTKKETSTESSDLCHVHYGMVFISGTFVSRMTCEASSFRVIQLIHTEDWTAFSVYFSTINGDLLLGMMKGEREKVLESSYRQTILQRTLMGTFVYQICFGGP</sequence>
<organism evidence="4">
    <name type="scientific">Magallana gigas</name>
    <name type="common">Pacific oyster</name>
    <name type="synonym">Crassostrea gigas</name>
    <dbReference type="NCBI Taxonomy" id="29159"/>
    <lineage>
        <taxon>Eukaryota</taxon>
        <taxon>Metazoa</taxon>
        <taxon>Spiralia</taxon>
        <taxon>Lophotrochozoa</taxon>
        <taxon>Mollusca</taxon>
        <taxon>Bivalvia</taxon>
        <taxon>Autobranchia</taxon>
        <taxon>Pteriomorphia</taxon>
        <taxon>Ostreida</taxon>
        <taxon>Ostreoidea</taxon>
        <taxon>Ostreidae</taxon>
        <taxon>Magallana</taxon>
    </lineage>
</organism>
<evidence type="ECO:0000256" key="1">
    <source>
        <dbReference type="ARBA" id="ARBA00004613"/>
    </source>
</evidence>
<dbReference type="InterPro" id="IPR001073">
    <property type="entry name" value="C1q_dom"/>
</dbReference>
<dbReference type="SUPFAM" id="SSF49842">
    <property type="entry name" value="TNF-like"/>
    <property type="match status" value="1"/>
</dbReference>
<dbReference type="InParanoid" id="K1Q5L3"/>
<dbReference type="PROSITE" id="PS50871">
    <property type="entry name" value="C1Q"/>
    <property type="match status" value="1"/>
</dbReference>
<protein>
    <submittedName>
        <fullName evidence="4">Uncharacterized protein</fullName>
    </submittedName>
</protein>
<dbReference type="EMBL" id="JH816592">
    <property type="protein sequence ID" value="EKC24215.1"/>
    <property type="molecule type" value="Genomic_DNA"/>
</dbReference>
<dbReference type="GO" id="GO:0005576">
    <property type="term" value="C:extracellular region"/>
    <property type="evidence" value="ECO:0007669"/>
    <property type="project" value="UniProtKB-SubCell"/>
</dbReference>
<dbReference type="SMART" id="SM00110">
    <property type="entry name" value="C1Q"/>
    <property type="match status" value="1"/>
</dbReference>
<accession>K1Q5L3</accession>
<gene>
    <name evidence="4" type="ORF">CGI_10012046</name>
</gene>
<keyword evidence="2" id="KW-0964">Secreted</keyword>
<dbReference type="Gene3D" id="2.60.120.40">
    <property type="match status" value="1"/>
</dbReference>
<dbReference type="HOGENOM" id="CLU_1171614_0_0_1"/>
<proteinExistence type="predicted"/>
<evidence type="ECO:0000256" key="3">
    <source>
        <dbReference type="ARBA" id="ARBA00022729"/>
    </source>
</evidence>
<dbReference type="AlphaFoldDB" id="K1Q5L3"/>
<dbReference type="PRINTS" id="PR00007">
    <property type="entry name" value="COMPLEMNTC1Q"/>
</dbReference>